<dbReference type="Proteomes" id="UP001642484">
    <property type="component" value="Unassembled WGS sequence"/>
</dbReference>
<sequence length="858" mass="95053">MDEGSADWALWRQAPRLLTVVLAALPLLEALRLLRALRHHQVETNAFHFTCVIAACGTVSHWWQALQLLQSAEEQEVAPTAVSCAGVLSVCEKATGRWPTCLEIWRSMPKWQVNPSLMALSSAVSACGKGLQWDLALQTFSSGTVHDVVSYSSMISACGESGRWELALEILRKMIQSRTNPNIIAYNAVISAHVKGHQWQRALHLFWILEAKPPSSELSPASRALPRPTVVTFSAAISACDRWWQALQLLTLMFARALSPTTVTFNAAIAAAEKAQEWQVALLLLADMLKQQVLPSVVSFSSAVSACEKSLRWEMALRLMDWMRSESVLANQVTYNSVISACEKGQQWQQAMLSLWSMPKALVDQELRSFGAACAAGARAWRWRVALALAQRGDGMARSGAVEAAAKAMAWCWALFLCESCNGAMARSLTLEACAASGRVVQLPPLLSSLERASKMEALFCTADARADAILYSTSQASMQIYDLRGDPRTAERHRRTSLKLQHEGAELWEALRQYREKAQRDCEAVVSKQDLAKEELLQAFKSRDSTRYLVALEAALEAEVEPQDIPCVYSLHRVSGSFEVHKIDLRRRTFSAQLCFILDYTSSMKTQVQEVKSAVPRIIEAVRQLHLPLTPNARVDLEMSCVAYNDWDEDTFRLGRPVVAIFQGQEIRHAHGEPLLREEDFNLGGEFTRKAEALEAGGGARPDHRPDEAYSAVAHDVFCDRSTGLTCSGCPEVPLRRLREQGVQVAIFHTGEGGKEVGRRPVWGVRNERDERDHTIHPIQIVIGRKKPLPFTGAFHPPGPAVSMCEKLCASEPDLIHEKVDPSATAQKLVNLLEGPGQVEPSVEPQELAREGSELFL</sequence>
<dbReference type="NCBIfam" id="TIGR00756">
    <property type="entry name" value="PPR"/>
    <property type="match status" value="1"/>
</dbReference>
<protein>
    <recommendedName>
        <fullName evidence="6">Pentatricopeptide repeat-containing protein, chloroplastic</fullName>
    </recommendedName>
</protein>
<accession>A0ABP0JTQ1</accession>
<evidence type="ECO:0008006" key="6">
    <source>
        <dbReference type="Google" id="ProtNLM"/>
    </source>
</evidence>
<keyword evidence="5" id="KW-1185">Reference proteome</keyword>
<dbReference type="Pfam" id="PF13041">
    <property type="entry name" value="PPR_2"/>
    <property type="match status" value="2"/>
</dbReference>
<dbReference type="Gene3D" id="1.25.40.10">
    <property type="entry name" value="Tetratricopeptide repeat domain"/>
    <property type="match status" value="3"/>
</dbReference>
<evidence type="ECO:0000313" key="5">
    <source>
        <dbReference type="Proteomes" id="UP001642484"/>
    </source>
</evidence>
<dbReference type="PANTHER" id="PTHR47447">
    <property type="entry name" value="OS03G0856100 PROTEIN"/>
    <property type="match status" value="1"/>
</dbReference>
<dbReference type="EMBL" id="CAXAMN010006524">
    <property type="protein sequence ID" value="CAK9017863.1"/>
    <property type="molecule type" value="Genomic_DNA"/>
</dbReference>
<feature type="region of interest" description="Disordered" evidence="3">
    <location>
        <begin position="838"/>
        <end position="858"/>
    </location>
</feature>
<evidence type="ECO:0000256" key="2">
    <source>
        <dbReference type="PROSITE-ProRule" id="PRU00708"/>
    </source>
</evidence>
<feature type="repeat" description="PPR" evidence="2">
    <location>
        <begin position="147"/>
        <end position="181"/>
    </location>
</feature>
<evidence type="ECO:0000256" key="1">
    <source>
        <dbReference type="ARBA" id="ARBA00022737"/>
    </source>
</evidence>
<organism evidence="4 5">
    <name type="scientific">Durusdinium trenchii</name>
    <dbReference type="NCBI Taxonomy" id="1381693"/>
    <lineage>
        <taxon>Eukaryota</taxon>
        <taxon>Sar</taxon>
        <taxon>Alveolata</taxon>
        <taxon>Dinophyceae</taxon>
        <taxon>Suessiales</taxon>
        <taxon>Symbiodiniaceae</taxon>
        <taxon>Durusdinium</taxon>
    </lineage>
</organism>
<evidence type="ECO:0000313" key="4">
    <source>
        <dbReference type="EMBL" id="CAK9017863.1"/>
    </source>
</evidence>
<evidence type="ECO:0000256" key="3">
    <source>
        <dbReference type="SAM" id="MobiDB-lite"/>
    </source>
</evidence>
<name>A0ABP0JTQ1_9DINO</name>
<gene>
    <name evidence="4" type="ORF">CCMP2556_LOCUS13031</name>
</gene>
<dbReference type="InterPro" id="IPR002885">
    <property type="entry name" value="PPR_rpt"/>
</dbReference>
<dbReference type="PANTHER" id="PTHR47447:SF17">
    <property type="entry name" value="OS12G0638900 PROTEIN"/>
    <property type="match status" value="1"/>
</dbReference>
<dbReference type="PROSITE" id="PS51375">
    <property type="entry name" value="PPR"/>
    <property type="match status" value="1"/>
</dbReference>
<proteinExistence type="predicted"/>
<keyword evidence="1" id="KW-0677">Repeat</keyword>
<comment type="caution">
    <text evidence="4">The sequence shown here is derived from an EMBL/GenBank/DDBJ whole genome shotgun (WGS) entry which is preliminary data.</text>
</comment>
<feature type="compositionally biased region" description="Basic and acidic residues" evidence="3">
    <location>
        <begin position="848"/>
        <end position="858"/>
    </location>
</feature>
<dbReference type="InterPro" id="IPR011990">
    <property type="entry name" value="TPR-like_helical_dom_sf"/>
</dbReference>
<reference evidence="4 5" key="1">
    <citation type="submission" date="2024-02" db="EMBL/GenBank/DDBJ databases">
        <authorList>
            <person name="Chen Y."/>
            <person name="Shah S."/>
            <person name="Dougan E. K."/>
            <person name="Thang M."/>
            <person name="Chan C."/>
        </authorList>
    </citation>
    <scope>NUCLEOTIDE SEQUENCE [LARGE SCALE GENOMIC DNA]</scope>
</reference>